<dbReference type="Pfam" id="PF12900">
    <property type="entry name" value="Pyridox_ox_2"/>
    <property type="match status" value="1"/>
</dbReference>
<dbReference type="RefSeq" id="WP_106581464.1">
    <property type="nucleotide sequence ID" value="NZ_PYGA01000002.1"/>
</dbReference>
<evidence type="ECO:0000313" key="2">
    <source>
        <dbReference type="EMBL" id="PSL00101.1"/>
    </source>
</evidence>
<dbReference type="InterPro" id="IPR024747">
    <property type="entry name" value="Pyridox_Oxase-rel"/>
</dbReference>
<feature type="compositionally biased region" description="Low complexity" evidence="1">
    <location>
        <begin position="202"/>
        <end position="213"/>
    </location>
</feature>
<evidence type="ECO:0008006" key="4">
    <source>
        <dbReference type="Google" id="ProtNLM"/>
    </source>
</evidence>
<dbReference type="PANTHER" id="PTHR34071:SF2">
    <property type="entry name" value="FLAVIN-NUCLEOTIDE-BINDING PROTEIN"/>
    <property type="match status" value="1"/>
</dbReference>
<sequence length="224" mass="24235">MHTSSSDQRTATYSATPRTRPTRKPDRAHYDEATVHAILDEEFVCHLGFIADGAPVVLPTLYARVGHRLYLHGSTGSRPQRSASDGLDVCVTVTITDGLVLARSAMNHSVNYRSVIAHGTAYRVTSPDELSTAYDAVIEQVVAGRSADCRMPNAKERAQTAILRLDLDEVSAKVRAGGVADDPEDMELPYWAGVVPLARTTAAPAQDPAQDPAITLPPYLRTEI</sequence>
<evidence type="ECO:0000256" key="1">
    <source>
        <dbReference type="SAM" id="MobiDB-lite"/>
    </source>
</evidence>
<accession>A0A2P8DSB5</accession>
<dbReference type="SUPFAM" id="SSF50475">
    <property type="entry name" value="FMN-binding split barrel"/>
    <property type="match status" value="1"/>
</dbReference>
<dbReference type="PANTHER" id="PTHR34071">
    <property type="entry name" value="5-NITROIMIDAZOLE ANTIBIOTICS RESISTANCE PROTEIN, NIMA-FAMILY-RELATED PROTEIN-RELATED"/>
    <property type="match status" value="1"/>
</dbReference>
<name>A0A2P8DSB5_9ACTN</name>
<gene>
    <name evidence="2" type="ORF">CLV63_102227</name>
</gene>
<keyword evidence="3" id="KW-1185">Reference proteome</keyword>
<dbReference type="OrthoDB" id="116031at2"/>
<dbReference type="EMBL" id="PYGA01000002">
    <property type="protein sequence ID" value="PSL00101.1"/>
    <property type="molecule type" value="Genomic_DNA"/>
</dbReference>
<dbReference type="InterPro" id="IPR012349">
    <property type="entry name" value="Split_barrel_FMN-bd"/>
</dbReference>
<proteinExistence type="predicted"/>
<comment type="caution">
    <text evidence="2">The sequence shown here is derived from an EMBL/GenBank/DDBJ whole genome shotgun (WGS) entry which is preliminary data.</text>
</comment>
<feature type="region of interest" description="Disordered" evidence="1">
    <location>
        <begin position="1"/>
        <end position="28"/>
    </location>
</feature>
<organism evidence="2 3">
    <name type="scientific">Murinocardiopsis flavida</name>
    <dbReference type="NCBI Taxonomy" id="645275"/>
    <lineage>
        <taxon>Bacteria</taxon>
        <taxon>Bacillati</taxon>
        <taxon>Actinomycetota</taxon>
        <taxon>Actinomycetes</taxon>
        <taxon>Streptosporangiales</taxon>
        <taxon>Nocardiopsidaceae</taxon>
        <taxon>Murinocardiopsis</taxon>
    </lineage>
</organism>
<evidence type="ECO:0000313" key="3">
    <source>
        <dbReference type="Proteomes" id="UP000240542"/>
    </source>
</evidence>
<dbReference type="Gene3D" id="2.30.110.10">
    <property type="entry name" value="Electron Transport, Fmn-binding Protein, Chain A"/>
    <property type="match status" value="1"/>
</dbReference>
<dbReference type="AlphaFoldDB" id="A0A2P8DSB5"/>
<feature type="compositionally biased region" description="Polar residues" evidence="1">
    <location>
        <begin position="1"/>
        <end position="15"/>
    </location>
</feature>
<reference evidence="2 3" key="1">
    <citation type="submission" date="2018-03" db="EMBL/GenBank/DDBJ databases">
        <title>Genomic Encyclopedia of Archaeal and Bacterial Type Strains, Phase II (KMG-II): from individual species to whole genera.</title>
        <authorList>
            <person name="Goeker M."/>
        </authorList>
    </citation>
    <scope>NUCLEOTIDE SEQUENCE [LARGE SCALE GENOMIC DNA]</scope>
    <source>
        <strain evidence="2 3">DSM 45312</strain>
    </source>
</reference>
<protein>
    <recommendedName>
        <fullName evidence="4">Nitroimidazol reductase NimA-like FMN-containing flavoprotein (Pyridoxamine 5'-phosphate oxidase superfamily)</fullName>
    </recommendedName>
</protein>
<dbReference type="Proteomes" id="UP000240542">
    <property type="component" value="Unassembled WGS sequence"/>
</dbReference>
<feature type="region of interest" description="Disordered" evidence="1">
    <location>
        <begin position="202"/>
        <end position="224"/>
    </location>
</feature>